<dbReference type="PANTHER" id="PTHR40267:SF1">
    <property type="entry name" value="BLR3294 PROTEIN"/>
    <property type="match status" value="1"/>
</dbReference>
<name>A0AAN7W1M0_9PEZI</name>
<dbReference type="Proteomes" id="UP001310594">
    <property type="component" value="Unassembled WGS sequence"/>
</dbReference>
<dbReference type="InterPro" id="IPR026286">
    <property type="entry name" value="MaiA/AMDase"/>
</dbReference>
<evidence type="ECO:0000313" key="2">
    <source>
        <dbReference type="Proteomes" id="UP001310594"/>
    </source>
</evidence>
<dbReference type="Gene3D" id="3.40.50.12500">
    <property type="match status" value="1"/>
</dbReference>
<dbReference type="PANTHER" id="PTHR40267">
    <property type="entry name" value="BLR3294 PROTEIN"/>
    <property type="match status" value="1"/>
</dbReference>
<dbReference type="InterPro" id="IPR053714">
    <property type="entry name" value="Iso_Racemase_Enz_sf"/>
</dbReference>
<dbReference type="PIRSF" id="PIRSF015736">
    <property type="entry name" value="MI"/>
    <property type="match status" value="1"/>
</dbReference>
<protein>
    <recommendedName>
        <fullName evidence="3">Asp/Glu racemase</fullName>
    </recommendedName>
</protein>
<dbReference type="Pfam" id="PF17645">
    <property type="entry name" value="Amdase"/>
    <property type="match status" value="1"/>
</dbReference>
<sequence>MASIPNLATCKKIGFIVPSSNTAVEPITNAIFQSLPHGTDIIPLFTRIGVKTVGTDESSTSQFSTDTMVAAAQLLGDAECSAILWNGTSGMWVGTGLEADRQLAKAMSDATGIPCSTTTLATVEALSKLGKPKLSIAVPYDEPLALKVSEFYAEIADYDFHVCGVARQEPTPASNLEIAKTSLPDVEKVVMRAAKMPHVRVVVPACTNWPAALITESVEAGTSAIVVDSVVVTVWQGLRMAGCDAVLPGWGKMSTLI</sequence>
<evidence type="ECO:0000313" key="1">
    <source>
        <dbReference type="EMBL" id="KAK5694133.1"/>
    </source>
</evidence>
<proteinExistence type="predicted"/>
<comment type="caution">
    <text evidence="1">The sequence shown here is derived from an EMBL/GenBank/DDBJ whole genome shotgun (WGS) entry which is preliminary data.</text>
</comment>
<dbReference type="AlphaFoldDB" id="A0AAN7W1M0"/>
<gene>
    <name evidence="1" type="ORF">LTR97_009754</name>
</gene>
<reference evidence="1" key="1">
    <citation type="submission" date="2023-08" db="EMBL/GenBank/DDBJ databases">
        <title>Black Yeasts Isolated from many extreme environments.</title>
        <authorList>
            <person name="Coleine C."/>
            <person name="Stajich J.E."/>
            <person name="Selbmann L."/>
        </authorList>
    </citation>
    <scope>NUCLEOTIDE SEQUENCE</scope>
    <source>
        <strain evidence="1">CCFEE 5810</strain>
    </source>
</reference>
<evidence type="ECO:0008006" key="3">
    <source>
        <dbReference type="Google" id="ProtNLM"/>
    </source>
</evidence>
<organism evidence="1 2">
    <name type="scientific">Elasticomyces elasticus</name>
    <dbReference type="NCBI Taxonomy" id="574655"/>
    <lineage>
        <taxon>Eukaryota</taxon>
        <taxon>Fungi</taxon>
        <taxon>Dikarya</taxon>
        <taxon>Ascomycota</taxon>
        <taxon>Pezizomycotina</taxon>
        <taxon>Dothideomycetes</taxon>
        <taxon>Dothideomycetidae</taxon>
        <taxon>Mycosphaerellales</taxon>
        <taxon>Teratosphaeriaceae</taxon>
        <taxon>Elasticomyces</taxon>
    </lineage>
</organism>
<accession>A0AAN7W1M0</accession>
<dbReference type="EMBL" id="JAVRQU010000016">
    <property type="protein sequence ID" value="KAK5694133.1"/>
    <property type="molecule type" value="Genomic_DNA"/>
</dbReference>